<evidence type="ECO:0000313" key="3">
    <source>
        <dbReference type="Proteomes" id="UP000177594"/>
    </source>
</evidence>
<dbReference type="EMBL" id="MGIZ01000008">
    <property type="protein sequence ID" value="OGM99861.1"/>
    <property type="molecule type" value="Genomic_DNA"/>
</dbReference>
<protein>
    <recommendedName>
        <fullName evidence="1">Endonuclease/exonuclease/phosphatase domain-containing protein</fullName>
    </recommendedName>
</protein>
<dbReference type="InterPro" id="IPR005135">
    <property type="entry name" value="Endo/exonuclease/phosphatase"/>
</dbReference>
<accession>A0A1F8EG97</accession>
<dbReference type="Pfam" id="PF03372">
    <property type="entry name" value="Exo_endo_phos"/>
    <property type="match status" value="1"/>
</dbReference>
<reference evidence="2 3" key="1">
    <citation type="journal article" date="2016" name="Nat. Commun.">
        <title>Thousands of microbial genomes shed light on interconnected biogeochemical processes in an aquifer system.</title>
        <authorList>
            <person name="Anantharaman K."/>
            <person name="Brown C.T."/>
            <person name="Hug L.A."/>
            <person name="Sharon I."/>
            <person name="Castelle C.J."/>
            <person name="Probst A.J."/>
            <person name="Thomas B.C."/>
            <person name="Singh A."/>
            <person name="Wilkins M.J."/>
            <person name="Karaoz U."/>
            <person name="Brodie E.L."/>
            <person name="Williams K.H."/>
            <person name="Hubbard S.S."/>
            <person name="Banfield J.F."/>
        </authorList>
    </citation>
    <scope>NUCLEOTIDE SEQUENCE [LARGE SCALE GENOMIC DNA]</scope>
</reference>
<proteinExistence type="predicted"/>
<dbReference type="SUPFAM" id="SSF56219">
    <property type="entry name" value="DNase I-like"/>
    <property type="match status" value="1"/>
</dbReference>
<sequence length="238" mass="27300">MKMTTLNLLRGEIREPLAEFLKKHSAETDIFLFQEMPGPISRNGISFLTSAEIKNILGGFNNYSKSYSRNGGHLKDVGFFVKKDIGVKESGEVEIHDSSIFNEETEHLWRDLNYVILDNGQLIVNFHGLWDGSDKLDRPRRLEQSKKIKAFLDKYSGPQIMAGDFNLWPGTESLKMLEEGMVNLIDKYRINSTRPSSFHFPNKYSDYVFVSPDINVKDFKVLPDEVSDHLALCLDFEI</sequence>
<dbReference type="AlphaFoldDB" id="A0A1F8EG97"/>
<comment type="caution">
    <text evidence="2">The sequence shown here is derived from an EMBL/GenBank/DDBJ whole genome shotgun (WGS) entry which is preliminary data.</text>
</comment>
<gene>
    <name evidence="2" type="ORF">A2817_03205</name>
</gene>
<evidence type="ECO:0000259" key="1">
    <source>
        <dbReference type="Pfam" id="PF03372"/>
    </source>
</evidence>
<feature type="domain" description="Endonuclease/exonuclease/phosphatase" evidence="1">
    <location>
        <begin position="5"/>
        <end position="229"/>
    </location>
</feature>
<evidence type="ECO:0000313" key="2">
    <source>
        <dbReference type="EMBL" id="OGM99861.1"/>
    </source>
</evidence>
<name>A0A1F8EG97_9BACT</name>
<dbReference type="GO" id="GO:0003824">
    <property type="term" value="F:catalytic activity"/>
    <property type="evidence" value="ECO:0007669"/>
    <property type="project" value="InterPro"/>
</dbReference>
<dbReference type="InterPro" id="IPR036691">
    <property type="entry name" value="Endo/exonu/phosph_ase_sf"/>
</dbReference>
<dbReference type="Proteomes" id="UP000177594">
    <property type="component" value="Unassembled WGS sequence"/>
</dbReference>
<dbReference type="Gene3D" id="3.60.10.10">
    <property type="entry name" value="Endonuclease/exonuclease/phosphatase"/>
    <property type="match status" value="1"/>
</dbReference>
<organism evidence="2 3">
    <name type="scientific">Candidatus Yanofskybacteria bacterium RIFCSPHIGHO2_01_FULL_39_8b</name>
    <dbReference type="NCBI Taxonomy" id="1802659"/>
    <lineage>
        <taxon>Bacteria</taxon>
        <taxon>Candidatus Yanofskyibacteriota</taxon>
    </lineage>
</organism>